<dbReference type="SUPFAM" id="SSF143865">
    <property type="entry name" value="CorA soluble domain-like"/>
    <property type="match status" value="1"/>
</dbReference>
<keyword evidence="3" id="KW-1185">Reference proteome</keyword>
<evidence type="ECO:0000313" key="2">
    <source>
        <dbReference type="EMBL" id="GAA5049415.1"/>
    </source>
</evidence>
<accession>A0ABP9K3S1</accession>
<dbReference type="InterPro" id="IPR002523">
    <property type="entry name" value="MgTranspt_CorA/ZnTranspt_ZntB"/>
</dbReference>
<dbReference type="InterPro" id="IPR045861">
    <property type="entry name" value="CorA_cytoplasmic_dom"/>
</dbReference>
<protein>
    <recommendedName>
        <fullName evidence="4">Magnesium transporter</fullName>
    </recommendedName>
</protein>
<reference evidence="3" key="1">
    <citation type="journal article" date="2019" name="Int. J. Syst. Evol. Microbiol.">
        <title>The Global Catalogue of Microorganisms (GCM) 10K type strain sequencing project: providing services to taxonomists for standard genome sequencing and annotation.</title>
        <authorList>
            <consortium name="The Broad Institute Genomics Platform"/>
            <consortium name="The Broad Institute Genome Sequencing Center for Infectious Disease"/>
            <person name="Wu L."/>
            <person name="Ma J."/>
        </authorList>
    </citation>
    <scope>NUCLEOTIDE SEQUENCE [LARGE SCALE GENOMIC DNA]</scope>
    <source>
        <strain evidence="3">JCM 18298</strain>
    </source>
</reference>
<feature type="transmembrane region" description="Helical" evidence="1">
    <location>
        <begin position="305"/>
        <end position="325"/>
    </location>
</feature>
<organism evidence="2 3">
    <name type="scientific">Nocardia callitridis</name>
    <dbReference type="NCBI Taxonomy" id="648753"/>
    <lineage>
        <taxon>Bacteria</taxon>
        <taxon>Bacillati</taxon>
        <taxon>Actinomycetota</taxon>
        <taxon>Actinomycetes</taxon>
        <taxon>Mycobacteriales</taxon>
        <taxon>Nocardiaceae</taxon>
        <taxon>Nocardia</taxon>
    </lineage>
</organism>
<feature type="transmembrane region" description="Helical" evidence="1">
    <location>
        <begin position="278"/>
        <end position="299"/>
    </location>
</feature>
<gene>
    <name evidence="2" type="ORF">GCM10023318_18270</name>
</gene>
<sequence length="331" mass="36100">MAHRRIGPAPVTAIMESVAADRFDTEILQQHWIPLAYADADTAAVLRERLGVEFDAFTGARHRVLETDHFLYLPVVATYRRGGTLRRATIVFALGTDFLVTWQPEEHFRPFDAAVAEMRRDPALTDSAPGVMYALLGALNEASQEVLEHACGALDAVRGRIEAASGAGSGAAMRIDTGELRAIMTDLAGAEESVAWLRRTHLESARATRRLMSAVQDTERLSLRNGFEGRVAELAADIEAEGRRAAVEHDRAVFAQQSVMSWLVAQENRTTRAYATSMALVAAPVLLLGGWGIHLLWLSELGWELAAVCTVVLIALVTVAPLGYAKRSMAR</sequence>
<evidence type="ECO:0000313" key="3">
    <source>
        <dbReference type="Proteomes" id="UP001500603"/>
    </source>
</evidence>
<dbReference type="EMBL" id="BAABJM010000002">
    <property type="protein sequence ID" value="GAA5049415.1"/>
    <property type="molecule type" value="Genomic_DNA"/>
</dbReference>
<proteinExistence type="predicted"/>
<evidence type="ECO:0008006" key="4">
    <source>
        <dbReference type="Google" id="ProtNLM"/>
    </source>
</evidence>
<dbReference type="Proteomes" id="UP001500603">
    <property type="component" value="Unassembled WGS sequence"/>
</dbReference>
<keyword evidence="1" id="KW-0472">Membrane</keyword>
<dbReference type="Pfam" id="PF01544">
    <property type="entry name" value="CorA"/>
    <property type="match status" value="1"/>
</dbReference>
<evidence type="ECO:0000256" key="1">
    <source>
        <dbReference type="SAM" id="Phobius"/>
    </source>
</evidence>
<keyword evidence="1" id="KW-0812">Transmembrane</keyword>
<comment type="caution">
    <text evidence="2">The sequence shown here is derived from an EMBL/GenBank/DDBJ whole genome shotgun (WGS) entry which is preliminary data.</text>
</comment>
<name>A0ABP9K3S1_9NOCA</name>
<keyword evidence="1" id="KW-1133">Transmembrane helix</keyword>